<sequence length="228" mass="25321">MKKGLAILLAAVLVLTLSFGIAAADVQHKDGHYVGYVPNDHGDVVIEVVIERGQITDINMLNPFKLHYKYEAGKKAFLEWPYMVLEKQSAKHDVISGATHSCHDYEKATQMALDIASGNYDGNKYYGVAENFEHGHVVVEITVEGDKITDCRLITANPELLKKEDGREKLMPAKDDSYPHEVALKYFKEFPEKVVENQGNVDIVSGATHSGHSYNEALDMAMEQAGLK</sequence>
<dbReference type="RefSeq" id="WP_012636417.1">
    <property type="nucleotide sequence ID" value="NC_011899.1"/>
</dbReference>
<dbReference type="HOGENOM" id="CLU_1213458_0_0_9"/>
<dbReference type="eggNOG" id="COG4939">
    <property type="taxonomic scope" value="Bacteria"/>
</dbReference>
<evidence type="ECO:0000313" key="4">
    <source>
        <dbReference type="Proteomes" id="UP000000719"/>
    </source>
</evidence>
<dbReference type="Pfam" id="PF04205">
    <property type="entry name" value="FMN_bind"/>
    <property type="match status" value="1"/>
</dbReference>
<name>B8CY65_HALOH</name>
<dbReference type="eggNOG" id="COG3976">
    <property type="taxonomic scope" value="Bacteria"/>
</dbReference>
<keyword evidence="1" id="KW-0732">Signal</keyword>
<reference evidence="3 4" key="1">
    <citation type="journal article" date="2009" name="PLoS ONE">
        <title>Genome analysis of the anaerobic thermohalophilic bacterium Halothermothrix orenii.</title>
        <authorList>
            <person name="Mavromatis K."/>
            <person name="Ivanova N."/>
            <person name="Anderson I."/>
            <person name="Lykidis A."/>
            <person name="Hooper S.D."/>
            <person name="Sun H."/>
            <person name="Kunin V."/>
            <person name="Lapidus A."/>
            <person name="Hugenholtz P."/>
            <person name="Patel B."/>
            <person name="Kyrpides N.C."/>
        </authorList>
    </citation>
    <scope>NUCLEOTIDE SEQUENCE [LARGE SCALE GENOMIC DNA]</scope>
    <source>
        <strain evidence="4">H 168 / OCM 544 / DSM 9562</strain>
    </source>
</reference>
<dbReference type="SMART" id="SM00900">
    <property type="entry name" value="FMN_bind"/>
    <property type="match status" value="2"/>
</dbReference>
<evidence type="ECO:0000256" key="1">
    <source>
        <dbReference type="SAM" id="SignalP"/>
    </source>
</evidence>
<accession>B8CY65</accession>
<dbReference type="InterPro" id="IPR007329">
    <property type="entry name" value="FMN-bd"/>
</dbReference>
<dbReference type="KEGG" id="hor:Hore_14850"/>
<dbReference type="AlphaFoldDB" id="B8CY65"/>
<proteinExistence type="predicted"/>
<keyword evidence="4" id="KW-1185">Reference proteome</keyword>
<dbReference type="Gene3D" id="3.90.1010.20">
    <property type="match status" value="2"/>
</dbReference>
<protein>
    <submittedName>
        <fullName evidence="3">Uncharacterized protein conserved in bacteria</fullName>
    </submittedName>
</protein>
<feature type="domain" description="FMN-binding" evidence="2">
    <location>
        <begin position="35"/>
        <end position="116"/>
    </location>
</feature>
<feature type="chain" id="PRO_5039065695" evidence="1">
    <location>
        <begin position="24"/>
        <end position="228"/>
    </location>
</feature>
<gene>
    <name evidence="3" type="ordered locus">Hore_14850</name>
</gene>
<dbReference type="GO" id="GO:0016020">
    <property type="term" value="C:membrane"/>
    <property type="evidence" value="ECO:0007669"/>
    <property type="project" value="InterPro"/>
</dbReference>
<dbReference type="EMBL" id="CP001098">
    <property type="protein sequence ID" value="ACL70234.1"/>
    <property type="molecule type" value="Genomic_DNA"/>
</dbReference>
<dbReference type="Proteomes" id="UP000000719">
    <property type="component" value="Chromosome"/>
</dbReference>
<organism evidence="3 4">
    <name type="scientific">Halothermothrix orenii (strain H 168 / OCM 544 / DSM 9562)</name>
    <dbReference type="NCBI Taxonomy" id="373903"/>
    <lineage>
        <taxon>Bacteria</taxon>
        <taxon>Bacillati</taxon>
        <taxon>Bacillota</taxon>
        <taxon>Clostridia</taxon>
        <taxon>Halanaerobiales</taxon>
        <taxon>Halothermotrichaceae</taxon>
        <taxon>Halothermothrix</taxon>
    </lineage>
</organism>
<feature type="domain" description="FMN-binding" evidence="2">
    <location>
        <begin position="135"/>
        <end position="225"/>
    </location>
</feature>
<dbReference type="GO" id="GO:0010181">
    <property type="term" value="F:FMN binding"/>
    <property type="evidence" value="ECO:0007669"/>
    <property type="project" value="InterPro"/>
</dbReference>
<evidence type="ECO:0000313" key="3">
    <source>
        <dbReference type="EMBL" id="ACL70234.1"/>
    </source>
</evidence>
<dbReference type="OrthoDB" id="2111208at2"/>
<feature type="signal peptide" evidence="1">
    <location>
        <begin position="1"/>
        <end position="23"/>
    </location>
</feature>
<dbReference type="STRING" id="373903.Hore_14850"/>
<evidence type="ECO:0000259" key="2">
    <source>
        <dbReference type="SMART" id="SM00900"/>
    </source>
</evidence>